<keyword evidence="1" id="KW-1133">Transmembrane helix</keyword>
<evidence type="ECO:0000313" key="3">
    <source>
        <dbReference type="Proteomes" id="UP000278627"/>
    </source>
</evidence>
<dbReference type="AlphaFoldDB" id="A0A0N4TFK4"/>
<organism evidence="4">
    <name type="scientific">Brugia pahangi</name>
    <name type="common">Filarial nematode worm</name>
    <dbReference type="NCBI Taxonomy" id="6280"/>
    <lineage>
        <taxon>Eukaryota</taxon>
        <taxon>Metazoa</taxon>
        <taxon>Ecdysozoa</taxon>
        <taxon>Nematoda</taxon>
        <taxon>Chromadorea</taxon>
        <taxon>Rhabditida</taxon>
        <taxon>Spirurina</taxon>
        <taxon>Spiruromorpha</taxon>
        <taxon>Filarioidea</taxon>
        <taxon>Onchocercidae</taxon>
        <taxon>Brugia</taxon>
    </lineage>
</organism>
<accession>A0A0N4TFK4</accession>
<reference evidence="4" key="1">
    <citation type="submission" date="2017-02" db="UniProtKB">
        <authorList>
            <consortium name="WormBaseParasite"/>
        </authorList>
    </citation>
    <scope>IDENTIFICATION</scope>
</reference>
<feature type="transmembrane region" description="Helical" evidence="1">
    <location>
        <begin position="20"/>
        <end position="41"/>
    </location>
</feature>
<dbReference type="WBParaSite" id="BPAG_0000699201-mRNA-1">
    <property type="protein sequence ID" value="BPAG_0000699201-mRNA-1"/>
    <property type="gene ID" value="BPAG_0000699201"/>
</dbReference>
<keyword evidence="1" id="KW-0812">Transmembrane</keyword>
<protein>
    <submittedName>
        <fullName evidence="2 4">Uncharacterized protein</fullName>
    </submittedName>
</protein>
<dbReference type="EMBL" id="UZAD01007148">
    <property type="protein sequence ID" value="VDN88141.1"/>
    <property type="molecule type" value="Genomic_DNA"/>
</dbReference>
<evidence type="ECO:0000256" key="1">
    <source>
        <dbReference type="SAM" id="Phobius"/>
    </source>
</evidence>
<dbReference type="Proteomes" id="UP000278627">
    <property type="component" value="Unassembled WGS sequence"/>
</dbReference>
<name>A0A0N4TFK4_BRUPA</name>
<gene>
    <name evidence="2" type="ORF">BPAG_LOCUS6955</name>
</gene>
<evidence type="ECO:0000313" key="2">
    <source>
        <dbReference type="EMBL" id="VDN88141.1"/>
    </source>
</evidence>
<keyword evidence="3" id="KW-1185">Reference proteome</keyword>
<evidence type="ECO:0000313" key="4">
    <source>
        <dbReference type="WBParaSite" id="BPAG_0000699201-mRNA-1"/>
    </source>
</evidence>
<proteinExistence type="predicted"/>
<keyword evidence="1" id="KW-0472">Membrane</keyword>
<sequence length="44" mass="5098">MVSACQVILHKLEVVINQCLYLVQLEQFVLLVITALMDFVFEML</sequence>
<reference evidence="2 3" key="2">
    <citation type="submission" date="2018-11" db="EMBL/GenBank/DDBJ databases">
        <authorList>
            <consortium name="Pathogen Informatics"/>
        </authorList>
    </citation>
    <scope>NUCLEOTIDE SEQUENCE [LARGE SCALE GENOMIC DNA]</scope>
</reference>